<reference evidence="2" key="2">
    <citation type="submission" date="2025-08" db="UniProtKB">
        <authorList>
            <consortium name="RefSeq"/>
        </authorList>
    </citation>
    <scope>IDENTIFICATION</scope>
    <source>
        <tissue evidence="2">Spleen</tissue>
    </source>
</reference>
<reference evidence="1" key="1">
    <citation type="submission" date="2024-06" db="UniProtKB">
        <authorList>
            <consortium name="RefSeq"/>
        </authorList>
    </citation>
    <scope>NUCLEOTIDE SEQUENCE [LARGE SCALE GENOMIC DNA]</scope>
</reference>
<protein>
    <submittedName>
        <fullName evidence="2">Germ cell-specific gene 1 protein isoform X1</fullName>
    </submittedName>
</protein>
<keyword evidence="1" id="KW-1185">Reference proteome</keyword>
<dbReference type="InterPro" id="IPR012478">
    <property type="entry name" value="GSG-1"/>
</dbReference>
<dbReference type="AlphaFoldDB" id="A0A6J3S8U1"/>
<dbReference type="InParanoid" id="A0A6J3S8U1"/>
<sequence>MSNSSQLTQNVCLTRKMELPKAFSDLWTCLSAFLNMLSRSLSTASLLSNYWFVGIQKVPKPLCGKGLPAKCFDVPVRLDGSSTNVSSLEVVQYSWETGDDRSTSHAFGSGMWLSYEEIVQDPGEEQMRQDCNSCVFTFILELLLCHLALLQLQSRKQFRALQPSGTAGAKGERCRSFLELTPPTERGEKGLLESATLQDPCHPSLRFGGKRLMEKAFVPHLPLGLGANPTAITGSPIRLHRTGTHQLPPPTDGLAIHGAPRLWPQAEELPSCFLCRPSGDGGPYDVVTSLPSNGRLGSRTLEAPCLELRPGLLHGLGFLHLLHGVSCHHLQHIHPAGAGVQVQAQ</sequence>
<accession>A0A6J3S8U1</accession>
<dbReference type="CTD" id="83445"/>
<dbReference type="Pfam" id="PF07803">
    <property type="entry name" value="GSG-1"/>
    <property type="match status" value="1"/>
</dbReference>
<organism evidence="1 2">
    <name type="scientific">Tursiops truncatus</name>
    <name type="common">Atlantic bottle-nosed dolphin</name>
    <name type="synonym">Delphinus truncatus</name>
    <dbReference type="NCBI Taxonomy" id="9739"/>
    <lineage>
        <taxon>Eukaryota</taxon>
        <taxon>Metazoa</taxon>
        <taxon>Chordata</taxon>
        <taxon>Craniata</taxon>
        <taxon>Vertebrata</taxon>
        <taxon>Euteleostomi</taxon>
        <taxon>Mammalia</taxon>
        <taxon>Eutheria</taxon>
        <taxon>Laurasiatheria</taxon>
        <taxon>Artiodactyla</taxon>
        <taxon>Whippomorpha</taxon>
        <taxon>Cetacea</taxon>
        <taxon>Odontoceti</taxon>
        <taxon>Delphinidae</taxon>
        <taxon>Tursiops</taxon>
    </lineage>
</organism>
<proteinExistence type="predicted"/>
<gene>
    <name evidence="2" type="primary">GSG1</name>
</gene>
<dbReference type="OrthoDB" id="10001768at2759"/>
<evidence type="ECO:0000313" key="2">
    <source>
        <dbReference type="RefSeq" id="XP_033722911.1"/>
    </source>
</evidence>
<dbReference type="RefSeq" id="XP_033722911.1">
    <property type="nucleotide sequence ID" value="XM_033867020.1"/>
</dbReference>
<evidence type="ECO:0000313" key="1">
    <source>
        <dbReference type="Proteomes" id="UP000245320"/>
    </source>
</evidence>
<name>A0A6J3S8U1_TURTR</name>
<dbReference type="Proteomes" id="UP000245320">
    <property type="component" value="Chromosome 11"/>
</dbReference>